<reference evidence="1" key="1">
    <citation type="submission" date="2019-02" db="EMBL/GenBank/DDBJ databases">
        <authorList>
            <consortium name="Genoscope - CEA"/>
            <person name="William W."/>
        </authorList>
    </citation>
    <scope>NUCLEOTIDE SEQUENCE [LARGE SCALE GENOMIC DNA]</scope>
    <source>
        <strain evidence="1">YSy11</strain>
    </source>
</reference>
<dbReference type="AlphaFoldDB" id="A0A653E003"/>
<sequence length="34" mass="3663">MKAVAEINQLPVLKVDVCKPAVLVSAVAPFFHDL</sequence>
<proteinExistence type="predicted"/>
<protein>
    <submittedName>
        <fullName evidence="1">Uncharacterized protein</fullName>
    </submittedName>
</protein>
<evidence type="ECO:0000313" key="1">
    <source>
        <dbReference type="EMBL" id="VEV96048.1"/>
    </source>
</evidence>
<gene>
    <name evidence="1" type="ORF">PMYSY11_1001</name>
</gene>
<accession>A0A653E003</accession>
<dbReference type="EMBL" id="LR215729">
    <property type="protein sequence ID" value="VEV96048.1"/>
    <property type="molecule type" value="Genomic_DNA"/>
</dbReference>
<name>A0A653E003_9PSED</name>
<organism evidence="1">
    <name type="scientific">Pseudomonas marincola</name>
    <dbReference type="NCBI Taxonomy" id="437900"/>
    <lineage>
        <taxon>Bacteria</taxon>
        <taxon>Pseudomonadati</taxon>
        <taxon>Pseudomonadota</taxon>
        <taxon>Gammaproteobacteria</taxon>
        <taxon>Pseudomonadales</taxon>
        <taxon>Pseudomonadaceae</taxon>
        <taxon>Pseudomonas</taxon>
    </lineage>
</organism>